<organism evidence="1 2">
    <name type="scientific">Shewanella maritima</name>
    <dbReference type="NCBI Taxonomy" id="2520507"/>
    <lineage>
        <taxon>Bacteria</taxon>
        <taxon>Pseudomonadati</taxon>
        <taxon>Pseudomonadota</taxon>
        <taxon>Gammaproteobacteria</taxon>
        <taxon>Alteromonadales</taxon>
        <taxon>Shewanellaceae</taxon>
        <taxon>Shewanella</taxon>
    </lineage>
</organism>
<gene>
    <name evidence="1" type="ORF">EXU30_13795</name>
</gene>
<evidence type="ECO:0000313" key="2">
    <source>
        <dbReference type="Proteomes" id="UP000291106"/>
    </source>
</evidence>
<name>A0A411PJ96_9GAMM</name>
<dbReference type="Proteomes" id="UP000291106">
    <property type="component" value="Chromosome"/>
</dbReference>
<dbReference type="EMBL" id="CP036200">
    <property type="protein sequence ID" value="QBF83649.1"/>
    <property type="molecule type" value="Genomic_DNA"/>
</dbReference>
<evidence type="ECO:0000313" key="1">
    <source>
        <dbReference type="EMBL" id="QBF83649.1"/>
    </source>
</evidence>
<sequence length="128" mass="14357">MNQFTKLFAPYLDLTLSAFDNAKLVASVLTEAGETFQVMEAELVMGSIGSSVNNTTIGDESETESKRYYLVRWQQTHIVCGLINAYQASLRLIADDEVVQASQLIEVPILNMQQLQFMCMESAHFDHC</sequence>
<dbReference type="KEGG" id="smai:EXU30_13795"/>
<dbReference type="AlphaFoldDB" id="A0A411PJ96"/>
<dbReference type="OrthoDB" id="6270351at2"/>
<accession>A0A411PJ96</accession>
<dbReference type="RefSeq" id="WP_130600973.1">
    <property type="nucleotide sequence ID" value="NZ_CP036200.1"/>
</dbReference>
<proteinExistence type="predicted"/>
<protein>
    <submittedName>
        <fullName evidence="1">Uncharacterized protein</fullName>
    </submittedName>
</protein>
<reference evidence="1 2" key="1">
    <citation type="submission" date="2019-02" db="EMBL/GenBank/DDBJ databases">
        <title>Shewanella sp. D4-2 isolated from Dokdo Island.</title>
        <authorList>
            <person name="Baek K."/>
        </authorList>
    </citation>
    <scope>NUCLEOTIDE SEQUENCE [LARGE SCALE GENOMIC DNA]</scope>
    <source>
        <strain evidence="1 2">D4-2</strain>
    </source>
</reference>
<keyword evidence="2" id="KW-1185">Reference proteome</keyword>